<dbReference type="EMBL" id="AZFH01000018">
    <property type="protein sequence ID" value="KRL82711.1"/>
    <property type="molecule type" value="Genomic_DNA"/>
</dbReference>
<gene>
    <name evidence="1" type="ORF">FC36_GL000882</name>
</gene>
<dbReference type="PATRIC" id="fig|1423740.3.peg.939"/>
<dbReference type="InterPro" id="IPR058532">
    <property type="entry name" value="YjbR/MT2646/Rv2570-like"/>
</dbReference>
<dbReference type="STRING" id="1423740.FC36_GL000882"/>
<reference evidence="1 2" key="1">
    <citation type="journal article" date="2015" name="Genome Announc.">
        <title>Expanding the biotechnology potential of lactobacilli through comparative genomics of 213 strains and associated genera.</title>
        <authorList>
            <person name="Sun Z."/>
            <person name="Harris H.M."/>
            <person name="McCann A."/>
            <person name="Guo C."/>
            <person name="Argimon S."/>
            <person name="Zhang W."/>
            <person name="Yang X."/>
            <person name="Jeffery I.B."/>
            <person name="Cooney J.C."/>
            <person name="Kagawa T.F."/>
            <person name="Liu W."/>
            <person name="Song Y."/>
            <person name="Salvetti E."/>
            <person name="Wrobel A."/>
            <person name="Rasinkangas P."/>
            <person name="Parkhill J."/>
            <person name="Rea M.C."/>
            <person name="O'Sullivan O."/>
            <person name="Ritari J."/>
            <person name="Douillard F.P."/>
            <person name="Paul Ross R."/>
            <person name="Yang R."/>
            <person name="Briner A.E."/>
            <person name="Felis G.E."/>
            <person name="de Vos W.M."/>
            <person name="Barrangou R."/>
            <person name="Klaenhammer T.R."/>
            <person name="Caufield P.W."/>
            <person name="Cui Y."/>
            <person name="Zhang H."/>
            <person name="O'Toole P.W."/>
        </authorList>
    </citation>
    <scope>NUCLEOTIDE SEQUENCE [LARGE SCALE GENOMIC DNA]</scope>
    <source>
        <strain evidence="1 2">DSM 15833</strain>
    </source>
</reference>
<dbReference type="InterPro" id="IPR038056">
    <property type="entry name" value="YjbR-like_sf"/>
</dbReference>
<comment type="caution">
    <text evidence="1">The sequence shown here is derived from an EMBL/GenBank/DDBJ whole genome shotgun (WGS) entry which is preliminary data.</text>
</comment>
<dbReference type="PANTHER" id="PTHR35145">
    <property type="entry name" value="CYTOPLASMIC PROTEIN-RELATED"/>
    <property type="match status" value="1"/>
</dbReference>
<organism evidence="1 2">
    <name type="scientific">Ligilactobacillus equi DSM 15833 = JCM 10991</name>
    <dbReference type="NCBI Taxonomy" id="1423740"/>
    <lineage>
        <taxon>Bacteria</taxon>
        <taxon>Bacillati</taxon>
        <taxon>Bacillota</taxon>
        <taxon>Bacilli</taxon>
        <taxon>Lactobacillales</taxon>
        <taxon>Lactobacillaceae</taxon>
        <taxon>Ligilactobacillus</taxon>
    </lineage>
</organism>
<dbReference type="Proteomes" id="UP000051048">
    <property type="component" value="Unassembled WGS sequence"/>
</dbReference>
<dbReference type="InterPro" id="IPR007351">
    <property type="entry name" value="YjbR"/>
</dbReference>
<dbReference type="OrthoDB" id="9789813at2"/>
<accession>A0A0R1TN27</accession>
<evidence type="ECO:0000313" key="2">
    <source>
        <dbReference type="Proteomes" id="UP000051048"/>
    </source>
</evidence>
<dbReference type="PANTHER" id="PTHR35145:SF1">
    <property type="entry name" value="CYTOPLASMIC PROTEIN"/>
    <property type="match status" value="1"/>
</dbReference>
<name>A0A0R1TN27_9LACO</name>
<dbReference type="SUPFAM" id="SSF142906">
    <property type="entry name" value="YjbR-like"/>
    <property type="match status" value="1"/>
</dbReference>
<protein>
    <recommendedName>
        <fullName evidence="3">MmcQ family protein</fullName>
    </recommendedName>
</protein>
<proteinExistence type="predicted"/>
<dbReference type="Pfam" id="PF04237">
    <property type="entry name" value="YjbR"/>
    <property type="match status" value="1"/>
</dbReference>
<evidence type="ECO:0000313" key="1">
    <source>
        <dbReference type="EMBL" id="KRL82711.1"/>
    </source>
</evidence>
<sequence length="353" mass="40261">MKEGENMLEEEIFKRKLAEPAKLEAYGFRKEGDSYHYQVDFLAGQFQAQITVQGNQVKGEVYDNDNHEPYLLLRAEGQHGAYVSSVRAAYGEILAEVATQCFREEPFLTPQANRLSQLVARTFHEKADYPFKKLPTYGVFRNADSNKWYGLVMNIDKALITKEKSDAGQEVEILNLKIKEAKRPKLLAQAGIYPAYHMNRANWVSIMLDERVSDDEILELLTESRAFTNQGGRPLNQPIAWIEPANPKYYDVAAAFAKKREIFWKQNTKVLAGDTVYIYLTAPVKALCYKCLVLEAGIESEEVAPKKLMHLQLVQEYPATFCPFNKLKELGVKAVRGARKTTQELDDYLAHYS</sequence>
<dbReference type="Gene3D" id="3.90.1150.30">
    <property type="match status" value="1"/>
</dbReference>
<evidence type="ECO:0008006" key="3">
    <source>
        <dbReference type="Google" id="ProtNLM"/>
    </source>
</evidence>
<dbReference type="AlphaFoldDB" id="A0A0R1TN27"/>